<dbReference type="PRINTS" id="PR00344">
    <property type="entry name" value="BCTRLSENSOR"/>
</dbReference>
<dbReference type="Pfam" id="PF01590">
    <property type="entry name" value="GAF"/>
    <property type="match status" value="1"/>
</dbReference>
<dbReference type="EC" id="2.7.13.3" evidence="2"/>
<dbReference type="InterPro" id="IPR013656">
    <property type="entry name" value="PAS_4"/>
</dbReference>
<keyword evidence="7" id="KW-0472">Membrane</keyword>
<dbReference type="InterPro" id="IPR003594">
    <property type="entry name" value="HATPase_dom"/>
</dbReference>
<feature type="domain" description="PAS" evidence="10">
    <location>
        <begin position="735"/>
        <end position="805"/>
    </location>
</feature>
<dbReference type="InterPro" id="IPR013655">
    <property type="entry name" value="PAS_fold_3"/>
</dbReference>
<dbReference type="SMART" id="SM00065">
    <property type="entry name" value="GAF"/>
    <property type="match status" value="2"/>
</dbReference>
<keyword evidence="4" id="KW-0808">Transferase</keyword>
<feature type="domain" description="PAS" evidence="10">
    <location>
        <begin position="224"/>
        <end position="266"/>
    </location>
</feature>
<evidence type="ECO:0000313" key="13">
    <source>
        <dbReference type="Proteomes" id="UP000654482"/>
    </source>
</evidence>
<dbReference type="SUPFAM" id="SSF55781">
    <property type="entry name" value="GAF domain-like"/>
    <property type="match status" value="2"/>
</dbReference>
<dbReference type="SUPFAM" id="SSF55785">
    <property type="entry name" value="PYP-like sensor domain (PAS domain)"/>
    <property type="match status" value="6"/>
</dbReference>
<feature type="coiled-coil region" evidence="8">
    <location>
        <begin position="845"/>
        <end position="904"/>
    </location>
</feature>
<dbReference type="InterPro" id="IPR000014">
    <property type="entry name" value="PAS"/>
</dbReference>
<reference evidence="12" key="1">
    <citation type="submission" date="2020-10" db="EMBL/GenBank/DDBJ databases">
        <authorList>
            <person name="Castelo-Branco R."/>
            <person name="Eusebio N."/>
            <person name="Adriana R."/>
            <person name="Vieira A."/>
            <person name="Brugerolle De Fraissinette N."/>
            <person name="Rezende De Castro R."/>
            <person name="Schneider M.P."/>
            <person name="Vasconcelos V."/>
            <person name="Leao P.N."/>
        </authorList>
    </citation>
    <scope>NUCLEOTIDE SEQUENCE</scope>
    <source>
        <strain evidence="12">LEGE 07157</strain>
    </source>
</reference>
<dbReference type="InterPro" id="IPR005467">
    <property type="entry name" value="His_kinase_dom"/>
</dbReference>
<dbReference type="FunFam" id="1.10.287.130:FF:000001">
    <property type="entry name" value="Two-component sensor histidine kinase"/>
    <property type="match status" value="1"/>
</dbReference>
<evidence type="ECO:0000256" key="7">
    <source>
        <dbReference type="ARBA" id="ARBA00023136"/>
    </source>
</evidence>
<organism evidence="12 13">
    <name type="scientific">Lusitaniella coriacea LEGE 07157</name>
    <dbReference type="NCBI Taxonomy" id="945747"/>
    <lineage>
        <taxon>Bacteria</taxon>
        <taxon>Bacillati</taxon>
        <taxon>Cyanobacteriota</taxon>
        <taxon>Cyanophyceae</taxon>
        <taxon>Spirulinales</taxon>
        <taxon>Lusitaniellaceae</taxon>
        <taxon>Lusitaniella</taxon>
    </lineage>
</organism>
<feature type="domain" description="Histidine kinase" evidence="9">
    <location>
        <begin position="1150"/>
        <end position="1371"/>
    </location>
</feature>
<name>A0A8J7B6H6_9CYAN</name>
<feature type="domain" description="PAS" evidence="10">
    <location>
        <begin position="318"/>
        <end position="390"/>
    </location>
</feature>
<dbReference type="SMART" id="SM00388">
    <property type="entry name" value="HisKA"/>
    <property type="match status" value="1"/>
</dbReference>
<dbReference type="Gene3D" id="1.10.287.130">
    <property type="match status" value="1"/>
</dbReference>
<dbReference type="Gene3D" id="3.30.565.10">
    <property type="entry name" value="Histidine kinase-like ATPase, C-terminal domain"/>
    <property type="match status" value="1"/>
</dbReference>
<dbReference type="InterPro" id="IPR036890">
    <property type="entry name" value="HATPase_C_sf"/>
</dbReference>
<keyword evidence="3" id="KW-0597">Phosphoprotein</keyword>
<dbReference type="InterPro" id="IPR029016">
    <property type="entry name" value="GAF-like_dom_sf"/>
</dbReference>
<evidence type="ECO:0000256" key="2">
    <source>
        <dbReference type="ARBA" id="ARBA00012438"/>
    </source>
</evidence>
<dbReference type="RefSeq" id="WP_194027406.1">
    <property type="nucleotide sequence ID" value="NZ_JADEWZ010000001.1"/>
</dbReference>
<dbReference type="Pfam" id="PF08447">
    <property type="entry name" value="PAS_3"/>
    <property type="match status" value="4"/>
</dbReference>
<dbReference type="PANTHER" id="PTHR43304:SF1">
    <property type="entry name" value="PAC DOMAIN-CONTAINING PROTEIN"/>
    <property type="match status" value="1"/>
</dbReference>
<dbReference type="Pfam" id="PF02518">
    <property type="entry name" value="HATPase_c"/>
    <property type="match status" value="1"/>
</dbReference>
<dbReference type="SMART" id="SM00387">
    <property type="entry name" value="HATPase_c"/>
    <property type="match status" value="1"/>
</dbReference>
<sequence length="1378" mass="157925">MIPHTSSKIPPTLSSILLRLHQSLNPEEILQTAATDICQGLECDRVAICCGDPHRNRRVALESVRYADGSIVACPLRVWDIGNATEIQVIRDIHCRELFADDRPYRNRISDGIADLSIPIFGKNGENNEKSNCIIGELRIEQDRAPRQWQQREITFLEEISAHLAIAIQKAFQIEQLQTPRDSVAPAKDLTQRQQAEEERDRFFTLSLDMLCIAGFDSYFKRLNPAWEKTLGWTEKELRDRPYLDFVHPDDRAKTIEEAEKLAAGSNTLSFENRYRCRDGSYRWLRWNATPLLEEESIYCAAHDITQRKQAEEALRQSEERWQLALWGANDGIWDWNVQTNEVFFSARWKAMLGFEEDEISDCLEEWDKRLHPNDRDRIYRTIQEHLEGKTPFYRTEHRIRCKDSSYKWILDRGKAIWDKNGQAMRMVGSHTDISDRKRKEEILRNIALGVSAATGTAFFQSLVEYLTKALGVEYAFVGESIAPGRIKTLAGYSDGRVIENFEYDLAGTPCERVVGKELTIYTHQIQHEFPLDSILKNMAAESYAGSPLFDSAGSPTGLIAVISRQPFTETKFLEEILTIFTARATAELERQRAEAELRWKEALLRSMAEASPLAFYVVDNRTDVILYSNPRFCQLWGIQHLEAAMERGELKNGDIISECLQNIEDVPSFIESCKPLQRIENRSVIEDEISFKDGRILRRFSTQIRNEREQYFGRLYIFEDISERKRFEIALRESEARYRLLADHSTDLISTHTPKGIYLYASPACFLLLGYKPEELIGKSMYDFFHPDDAAALQRTAHAIAQFPDRYTHTYRARDKYGKYVWLESTNQAIRNPETHAVQTIVVVSRDITQRKQIELEIAQLNQELESKVVERTVQLTQELEERQRAEIALRESEQRYATLTEVSPVGLFHTNVFGNCLYVNERWCKIAGMTLEQATGQGWGNAIHPQDRERVYREWHRAVQNNRPFQLEYRFQRPDGVVTWVFGQAVTETNADGKIVGFVGTITDISARKQAEAIVLESERRWRTLLENVRMLVVALKRDGTIEYANPFLLELTGYTASEVVGQNWFEIFIPRTQQPKMRQIFANIMNRESYPYHQNTILTRSGEEKAIAWNNTLLQDIQGEPMGMTSIGEDITERHAIERMKDEFISVVSHELRTPLTSIHGALNLLSTGLVKPESERGQHVIAIASESSERLVRLVNDILELERLESGKIQLSPEWFNAAEVVCQATEQIQVMANRAEIELAVTVPEIELYLDRDRLLQVLTNLLSNAIKFSPNGSTVELTAAPTDPSPVPQIHFCVQDCGRGIPPEKLDSIFERFHQVDASDSRQKGGTGLGLAICRSIVEQHGGTIGVESTLSKGSHFYFTLPQHLEENSDDP</sequence>
<dbReference type="SMART" id="SM00091">
    <property type="entry name" value="PAS"/>
    <property type="match status" value="6"/>
</dbReference>
<dbReference type="GO" id="GO:0000155">
    <property type="term" value="F:phosphorelay sensor kinase activity"/>
    <property type="evidence" value="ECO:0007669"/>
    <property type="project" value="InterPro"/>
</dbReference>
<dbReference type="FunFam" id="3.30.565.10:FF:000006">
    <property type="entry name" value="Sensor histidine kinase WalK"/>
    <property type="match status" value="1"/>
</dbReference>
<dbReference type="Pfam" id="PF08448">
    <property type="entry name" value="PAS_4"/>
    <property type="match status" value="1"/>
</dbReference>
<dbReference type="InterPro" id="IPR003018">
    <property type="entry name" value="GAF"/>
</dbReference>
<evidence type="ECO:0000256" key="3">
    <source>
        <dbReference type="ARBA" id="ARBA00022553"/>
    </source>
</evidence>
<feature type="domain" description="PAS" evidence="10">
    <location>
        <begin position="1020"/>
        <end position="1091"/>
    </location>
</feature>
<dbReference type="PANTHER" id="PTHR43304">
    <property type="entry name" value="PHYTOCHROME-LIKE PROTEIN CPH1"/>
    <property type="match status" value="1"/>
</dbReference>
<evidence type="ECO:0000259" key="10">
    <source>
        <dbReference type="PROSITE" id="PS50112"/>
    </source>
</evidence>
<dbReference type="InterPro" id="IPR000700">
    <property type="entry name" value="PAS-assoc_C"/>
</dbReference>
<dbReference type="InterPro" id="IPR003661">
    <property type="entry name" value="HisK_dim/P_dom"/>
</dbReference>
<evidence type="ECO:0000256" key="8">
    <source>
        <dbReference type="SAM" id="Coils"/>
    </source>
</evidence>
<feature type="domain" description="PAC" evidence="11">
    <location>
        <begin position="967"/>
        <end position="1019"/>
    </location>
</feature>
<dbReference type="CDD" id="cd00082">
    <property type="entry name" value="HisKA"/>
    <property type="match status" value="1"/>
</dbReference>
<dbReference type="Pfam" id="PF13188">
    <property type="entry name" value="PAS_8"/>
    <property type="match status" value="1"/>
</dbReference>
<evidence type="ECO:0000256" key="6">
    <source>
        <dbReference type="ARBA" id="ARBA00023012"/>
    </source>
</evidence>
<feature type="domain" description="PAC" evidence="11">
    <location>
        <begin position="269"/>
        <end position="317"/>
    </location>
</feature>
<evidence type="ECO:0000259" key="11">
    <source>
        <dbReference type="PROSITE" id="PS50113"/>
    </source>
</evidence>
<dbReference type="Gene3D" id="3.30.450.40">
    <property type="match status" value="2"/>
</dbReference>
<feature type="domain" description="PAC" evidence="11">
    <location>
        <begin position="684"/>
        <end position="734"/>
    </location>
</feature>
<proteinExistence type="predicted"/>
<dbReference type="InterPro" id="IPR001610">
    <property type="entry name" value="PAC"/>
</dbReference>
<dbReference type="CDD" id="cd00130">
    <property type="entry name" value="PAS"/>
    <property type="match status" value="5"/>
</dbReference>
<dbReference type="SMART" id="SM00086">
    <property type="entry name" value="PAC"/>
    <property type="match status" value="5"/>
</dbReference>
<keyword evidence="5" id="KW-0418">Kinase</keyword>
<comment type="caution">
    <text evidence="12">The sequence shown here is derived from an EMBL/GenBank/DDBJ whole genome shotgun (WGS) entry which is preliminary data.</text>
</comment>
<protein>
    <recommendedName>
        <fullName evidence="2">histidine kinase</fullName>
        <ecNumber evidence="2">2.7.13.3</ecNumber>
    </recommendedName>
</protein>
<comment type="catalytic activity">
    <reaction evidence="1">
        <text>ATP + protein L-histidine = ADP + protein N-phospho-L-histidine.</text>
        <dbReference type="EC" id="2.7.13.3"/>
    </reaction>
</comment>
<feature type="domain" description="PAS" evidence="10">
    <location>
        <begin position="894"/>
        <end position="964"/>
    </location>
</feature>
<evidence type="ECO:0000256" key="1">
    <source>
        <dbReference type="ARBA" id="ARBA00000085"/>
    </source>
</evidence>
<evidence type="ECO:0000259" key="9">
    <source>
        <dbReference type="PROSITE" id="PS50109"/>
    </source>
</evidence>
<accession>A0A8J7B6H6</accession>
<gene>
    <name evidence="12" type="ORF">IQ249_00245</name>
</gene>
<dbReference type="SUPFAM" id="SSF47384">
    <property type="entry name" value="Homodimeric domain of signal transducing histidine kinase"/>
    <property type="match status" value="1"/>
</dbReference>
<keyword evidence="13" id="KW-1185">Reference proteome</keyword>
<evidence type="ECO:0000313" key="12">
    <source>
        <dbReference type="EMBL" id="MBE9114316.1"/>
    </source>
</evidence>
<dbReference type="CDD" id="cd16922">
    <property type="entry name" value="HATPase_EvgS-ArcB-TorS-like"/>
    <property type="match status" value="1"/>
</dbReference>
<feature type="domain" description="PAC" evidence="11">
    <location>
        <begin position="808"/>
        <end position="861"/>
    </location>
</feature>
<dbReference type="EMBL" id="JADEWZ010000001">
    <property type="protein sequence ID" value="MBE9114316.1"/>
    <property type="molecule type" value="Genomic_DNA"/>
</dbReference>
<dbReference type="InterPro" id="IPR035965">
    <property type="entry name" value="PAS-like_dom_sf"/>
</dbReference>
<dbReference type="NCBIfam" id="TIGR00229">
    <property type="entry name" value="sensory_box"/>
    <property type="match status" value="5"/>
</dbReference>
<dbReference type="FunFam" id="3.30.450.20:FF:000099">
    <property type="entry name" value="Sensory box sensor histidine kinase"/>
    <property type="match status" value="1"/>
</dbReference>
<dbReference type="InterPro" id="IPR052162">
    <property type="entry name" value="Sensor_kinase/Photoreceptor"/>
</dbReference>
<keyword evidence="6" id="KW-0902">Two-component regulatory system</keyword>
<dbReference type="InterPro" id="IPR036097">
    <property type="entry name" value="HisK_dim/P_sf"/>
</dbReference>
<dbReference type="InterPro" id="IPR004358">
    <property type="entry name" value="Sig_transdc_His_kin-like_C"/>
</dbReference>
<dbReference type="SUPFAM" id="SSF55874">
    <property type="entry name" value="ATPase domain of HSP90 chaperone/DNA topoisomerase II/histidine kinase"/>
    <property type="match status" value="1"/>
</dbReference>
<dbReference type="Pfam" id="PF00512">
    <property type="entry name" value="HisKA"/>
    <property type="match status" value="1"/>
</dbReference>
<feature type="domain" description="PAC" evidence="11">
    <location>
        <begin position="394"/>
        <end position="446"/>
    </location>
</feature>
<dbReference type="PROSITE" id="PS50112">
    <property type="entry name" value="PAS"/>
    <property type="match status" value="5"/>
</dbReference>
<evidence type="ECO:0000256" key="5">
    <source>
        <dbReference type="ARBA" id="ARBA00022777"/>
    </source>
</evidence>
<dbReference type="PROSITE" id="PS50109">
    <property type="entry name" value="HIS_KIN"/>
    <property type="match status" value="1"/>
</dbReference>
<dbReference type="Proteomes" id="UP000654482">
    <property type="component" value="Unassembled WGS sequence"/>
</dbReference>
<dbReference type="PROSITE" id="PS50113">
    <property type="entry name" value="PAC"/>
    <property type="match status" value="5"/>
</dbReference>
<keyword evidence="8" id="KW-0175">Coiled coil</keyword>
<evidence type="ECO:0000256" key="4">
    <source>
        <dbReference type="ARBA" id="ARBA00022679"/>
    </source>
</evidence>
<dbReference type="Gene3D" id="3.30.450.20">
    <property type="entry name" value="PAS domain"/>
    <property type="match status" value="6"/>
</dbReference>